<protein>
    <submittedName>
        <fullName evidence="1">Uncharacterized protein</fullName>
    </submittedName>
</protein>
<dbReference type="AlphaFoldDB" id="A0A0F9A4L8"/>
<reference evidence="1" key="1">
    <citation type="journal article" date="2015" name="Nature">
        <title>Complex archaea that bridge the gap between prokaryotes and eukaryotes.</title>
        <authorList>
            <person name="Spang A."/>
            <person name="Saw J.H."/>
            <person name="Jorgensen S.L."/>
            <person name="Zaremba-Niedzwiedzka K."/>
            <person name="Martijn J."/>
            <person name="Lind A.E."/>
            <person name="van Eijk R."/>
            <person name="Schleper C."/>
            <person name="Guy L."/>
            <person name="Ettema T.J."/>
        </authorList>
    </citation>
    <scope>NUCLEOTIDE SEQUENCE</scope>
</reference>
<dbReference type="EMBL" id="LAZR01044495">
    <property type="protein sequence ID" value="KKL04509.1"/>
    <property type="molecule type" value="Genomic_DNA"/>
</dbReference>
<comment type="caution">
    <text evidence="1">The sequence shown here is derived from an EMBL/GenBank/DDBJ whole genome shotgun (WGS) entry which is preliminary data.</text>
</comment>
<accession>A0A0F9A4L8</accession>
<sequence>MKTRKSTLQHLSIRNYTGEAVLNLETIYQIHDDLDKEFRVHPGNVGWVGAHHARARKVLRHLKDELSLIYAKLTRTGREKLQSKSKAPKWITKDAVEAWVLAHADYRSALKKCNDAQYKQELLKSVVDALEHKKDALKALSWNIRTEMDPEMRAYAKGLKEKM</sequence>
<evidence type="ECO:0000313" key="1">
    <source>
        <dbReference type="EMBL" id="KKL04509.1"/>
    </source>
</evidence>
<organism evidence="1">
    <name type="scientific">marine sediment metagenome</name>
    <dbReference type="NCBI Taxonomy" id="412755"/>
    <lineage>
        <taxon>unclassified sequences</taxon>
        <taxon>metagenomes</taxon>
        <taxon>ecological metagenomes</taxon>
    </lineage>
</organism>
<name>A0A0F9A4L8_9ZZZZ</name>
<proteinExistence type="predicted"/>
<gene>
    <name evidence="1" type="ORF">LCGC14_2615350</name>
</gene>